<proteinExistence type="predicted"/>
<dbReference type="Gene3D" id="1.20.5.340">
    <property type="match status" value="1"/>
</dbReference>
<name>S8DSU8_9LAMI</name>
<sequence>LLQINSLRSELLLLSSSDRCVTIISSAQSGRGKYGIVLIFIVAGSGYVWWKGWKITDMMFATRRGLNDACNSVARQLETVYSSIAATKKHLSSRIDRVDTKIEECAENSSATRGDVSVLRVDLRQIGADVQSVHHVVRSLETKISRIEGKQTETTYGVQRLVAFARDLENSRSMERIEAR</sequence>
<dbReference type="EMBL" id="AUSU01005856">
    <property type="protein sequence ID" value="EPS62847.1"/>
    <property type="molecule type" value="Genomic_DNA"/>
</dbReference>
<evidence type="ECO:0000256" key="1">
    <source>
        <dbReference type="SAM" id="Phobius"/>
    </source>
</evidence>
<feature type="domain" description="DUF1664" evidence="2">
    <location>
        <begin position="31"/>
        <end position="151"/>
    </location>
</feature>
<reference evidence="3 4" key="1">
    <citation type="journal article" date="2013" name="BMC Genomics">
        <title>The miniature genome of a carnivorous plant Genlisea aurea contains a low number of genes and short non-coding sequences.</title>
        <authorList>
            <person name="Leushkin E.V."/>
            <person name="Sutormin R.A."/>
            <person name="Nabieva E.R."/>
            <person name="Penin A.A."/>
            <person name="Kondrashov A.S."/>
            <person name="Logacheva M.D."/>
        </authorList>
    </citation>
    <scope>NUCLEOTIDE SEQUENCE [LARGE SCALE GENOMIC DNA]</scope>
</reference>
<dbReference type="Pfam" id="PF07889">
    <property type="entry name" value="DUF1664"/>
    <property type="match status" value="1"/>
</dbReference>
<feature type="non-terminal residue" evidence="3">
    <location>
        <position position="1"/>
    </location>
</feature>
<dbReference type="Proteomes" id="UP000015453">
    <property type="component" value="Unassembled WGS sequence"/>
</dbReference>
<protein>
    <recommendedName>
        <fullName evidence="2">DUF1664 domain-containing protein</fullName>
    </recommendedName>
</protein>
<evidence type="ECO:0000313" key="4">
    <source>
        <dbReference type="Proteomes" id="UP000015453"/>
    </source>
</evidence>
<dbReference type="PANTHER" id="PTHR47289">
    <property type="entry name" value="TRANSCRIPTION FACTOR, PUTATIVE (DUF1664)-RELATED"/>
    <property type="match status" value="1"/>
</dbReference>
<evidence type="ECO:0000313" key="3">
    <source>
        <dbReference type="EMBL" id="EPS62847.1"/>
    </source>
</evidence>
<feature type="non-terminal residue" evidence="3">
    <location>
        <position position="180"/>
    </location>
</feature>
<keyword evidence="1" id="KW-0812">Transmembrane</keyword>
<dbReference type="OrthoDB" id="544175at2759"/>
<keyword evidence="1" id="KW-0472">Membrane</keyword>
<accession>S8DSU8</accession>
<keyword evidence="1" id="KW-1133">Transmembrane helix</keyword>
<feature type="transmembrane region" description="Helical" evidence="1">
    <location>
        <begin position="34"/>
        <end position="50"/>
    </location>
</feature>
<dbReference type="InterPro" id="IPR012458">
    <property type="entry name" value="DUF1664"/>
</dbReference>
<comment type="caution">
    <text evidence="3">The sequence shown here is derived from an EMBL/GenBank/DDBJ whole genome shotgun (WGS) entry which is preliminary data.</text>
</comment>
<dbReference type="AlphaFoldDB" id="S8DSU8"/>
<keyword evidence="4" id="KW-1185">Reference proteome</keyword>
<evidence type="ECO:0000259" key="2">
    <source>
        <dbReference type="Pfam" id="PF07889"/>
    </source>
</evidence>
<gene>
    <name evidence="3" type="ORF">M569_11941</name>
</gene>
<organism evidence="3 4">
    <name type="scientific">Genlisea aurea</name>
    <dbReference type="NCBI Taxonomy" id="192259"/>
    <lineage>
        <taxon>Eukaryota</taxon>
        <taxon>Viridiplantae</taxon>
        <taxon>Streptophyta</taxon>
        <taxon>Embryophyta</taxon>
        <taxon>Tracheophyta</taxon>
        <taxon>Spermatophyta</taxon>
        <taxon>Magnoliopsida</taxon>
        <taxon>eudicotyledons</taxon>
        <taxon>Gunneridae</taxon>
        <taxon>Pentapetalae</taxon>
        <taxon>asterids</taxon>
        <taxon>lamiids</taxon>
        <taxon>Lamiales</taxon>
        <taxon>Lentibulariaceae</taxon>
        <taxon>Genlisea</taxon>
    </lineage>
</organism>
<dbReference type="PANTHER" id="PTHR47289:SF2">
    <property type="entry name" value="TRANSCRIPTION FACTOR, PUTATIVE (DUF1664)-RELATED"/>
    <property type="match status" value="1"/>
</dbReference>